<proteinExistence type="predicted"/>
<dbReference type="Proteomes" id="UP000504714">
    <property type="component" value="Unassembled WGS sequence"/>
</dbReference>
<name>A0A6L2ZRL6_9ENTR</name>
<sequence length="111" mass="12528">MHTKRPFGILPLALSRYGRLLRRRIVHICLCLLPLLTGCVPTQTKYLPAPRVLIPATLLGDCQVPVIPEHMTWGDSVLLNEQLLLALEQCNQDKAALRQIETMNNPRHTAK</sequence>
<dbReference type="InterPro" id="IPR058979">
    <property type="entry name" value="LysC-like"/>
</dbReference>
<accession>A0A6L2ZRL6</accession>
<dbReference type="Pfam" id="PF23793">
    <property type="entry name" value="LysC"/>
    <property type="match status" value="1"/>
</dbReference>
<evidence type="ECO:0000313" key="2">
    <source>
        <dbReference type="Proteomes" id="UP000504714"/>
    </source>
</evidence>
<organism evidence="1 2">
    <name type="scientific">Candidatus Regiella insecticola</name>
    <dbReference type="NCBI Taxonomy" id="138073"/>
    <lineage>
        <taxon>Bacteria</taxon>
        <taxon>Pseudomonadati</taxon>
        <taxon>Pseudomonadota</taxon>
        <taxon>Gammaproteobacteria</taxon>
        <taxon>Enterobacterales</taxon>
        <taxon>Enterobacteriaceae</taxon>
        <taxon>aphid secondary symbionts</taxon>
        <taxon>Candidatus Regiella</taxon>
    </lineage>
</organism>
<reference evidence="1 2" key="1">
    <citation type="submission" date="2020-06" db="EMBL/GenBank/DDBJ databases">
        <title>The genome sequence of Candidatus Regiella insecticola strain Tut.</title>
        <authorList>
            <person name="Nikoh N."/>
            <person name="Tsuchida T."/>
            <person name="Koga R."/>
            <person name="Oshima K."/>
            <person name="Hattori M."/>
            <person name="Fukatsu T."/>
        </authorList>
    </citation>
    <scope>NUCLEOTIDE SEQUENCE [LARGE SCALE GENOMIC DNA]</scope>
    <source>
        <strain evidence="1 2">Tut</strain>
    </source>
</reference>
<gene>
    <name evidence="1" type="ORF">RINTU1_34570</name>
</gene>
<comment type="caution">
    <text evidence="1">The sequence shown here is derived from an EMBL/GenBank/DDBJ whole genome shotgun (WGS) entry which is preliminary data.</text>
</comment>
<evidence type="ECO:0000313" key="1">
    <source>
        <dbReference type="EMBL" id="GFN47403.1"/>
    </source>
</evidence>
<dbReference type="EMBL" id="BLXO01000010">
    <property type="protein sequence ID" value="GFN47403.1"/>
    <property type="molecule type" value="Genomic_DNA"/>
</dbReference>
<protein>
    <submittedName>
        <fullName evidence="1">Hypothetical phage protein</fullName>
    </submittedName>
</protein>
<dbReference type="AlphaFoldDB" id="A0A6L2ZRL6"/>